<keyword evidence="3" id="KW-0949">S-adenosyl-L-methionine</keyword>
<dbReference type="Pfam" id="PF00891">
    <property type="entry name" value="Methyltransf_2"/>
    <property type="match status" value="1"/>
</dbReference>
<evidence type="ECO:0000256" key="2">
    <source>
        <dbReference type="ARBA" id="ARBA00022679"/>
    </source>
</evidence>
<protein>
    <submittedName>
        <fullName evidence="5">O-methyltransferase</fullName>
    </submittedName>
</protein>
<evidence type="ECO:0000313" key="5">
    <source>
        <dbReference type="EMBL" id="TBU26549.1"/>
    </source>
</evidence>
<dbReference type="PANTHER" id="PTHR43712">
    <property type="entry name" value="PUTATIVE (AFU_ORTHOLOGUE AFUA_4G14580)-RELATED"/>
    <property type="match status" value="1"/>
</dbReference>
<sequence>MDQQRAEELRGDPVVFGAANTIVAACGQLAAAVHKPFFSLVEGAQGGNLIACLQFLENTHTVEILREAGPQGLHVKDLAARITDVRRGANPNVRDIDHTKISHVLRLLATYHWLQEVRPDVFANNRLSSFIDSGKSASQIRSSPGTKYDETDGVAAFTATSGDEVMKIHSVLADWLLTDGGFGEKTYASPFNLAFKTDLKYYECLEEPGNEARLARFGHSMNGTRYWELAENIIYGFPWHELPRDSVVVDIGGGIGSVSVILAEAYPHLRFVVEDRAPVVEIAQQSWGNKHTDLFSSGRVSYHTQDFFAPRESFEVPGLGTISQPTVFLLRAVAHNWPDEYVVRILKHLRAAAGEHTKLLIVDNLLAFACFDEDSSADMRSLVPEGSPLLPNLGRASTNAYILDVSMMGIFSAKERTYREMDALMQNAGWMIERVKRAVGSLWAYTTATPV</sequence>
<dbReference type="Gene3D" id="3.40.50.150">
    <property type="entry name" value="Vaccinia Virus protein VP39"/>
    <property type="match status" value="1"/>
</dbReference>
<dbReference type="PANTHER" id="PTHR43712:SF2">
    <property type="entry name" value="O-METHYLTRANSFERASE CICE"/>
    <property type="match status" value="1"/>
</dbReference>
<name>A0A4Q9MGQ9_9APHY</name>
<organism evidence="5">
    <name type="scientific">Dichomitus squalens</name>
    <dbReference type="NCBI Taxonomy" id="114155"/>
    <lineage>
        <taxon>Eukaryota</taxon>
        <taxon>Fungi</taxon>
        <taxon>Dikarya</taxon>
        <taxon>Basidiomycota</taxon>
        <taxon>Agaricomycotina</taxon>
        <taxon>Agaricomycetes</taxon>
        <taxon>Polyporales</taxon>
        <taxon>Polyporaceae</taxon>
        <taxon>Dichomitus</taxon>
    </lineage>
</organism>
<evidence type="ECO:0000256" key="3">
    <source>
        <dbReference type="ARBA" id="ARBA00022691"/>
    </source>
</evidence>
<dbReference type="Proteomes" id="UP000292957">
    <property type="component" value="Unassembled WGS sequence"/>
</dbReference>
<keyword evidence="2 5" id="KW-0808">Transferase</keyword>
<dbReference type="InterPro" id="IPR036388">
    <property type="entry name" value="WH-like_DNA-bd_sf"/>
</dbReference>
<dbReference type="OrthoDB" id="2410195at2759"/>
<dbReference type="SUPFAM" id="SSF53335">
    <property type="entry name" value="S-adenosyl-L-methionine-dependent methyltransferases"/>
    <property type="match status" value="1"/>
</dbReference>
<dbReference type="InterPro" id="IPR016461">
    <property type="entry name" value="COMT-like"/>
</dbReference>
<keyword evidence="1 5" id="KW-0489">Methyltransferase</keyword>
<dbReference type="GO" id="GO:0008171">
    <property type="term" value="F:O-methyltransferase activity"/>
    <property type="evidence" value="ECO:0007669"/>
    <property type="project" value="InterPro"/>
</dbReference>
<dbReference type="PROSITE" id="PS51257">
    <property type="entry name" value="PROKAR_LIPOPROTEIN"/>
    <property type="match status" value="1"/>
</dbReference>
<evidence type="ECO:0000259" key="4">
    <source>
        <dbReference type="Pfam" id="PF00891"/>
    </source>
</evidence>
<feature type="domain" description="O-methyltransferase C-terminal" evidence="4">
    <location>
        <begin position="246"/>
        <end position="430"/>
    </location>
</feature>
<gene>
    <name evidence="5" type="ORF">BD311DRAFT_667396</name>
</gene>
<dbReference type="PROSITE" id="PS51683">
    <property type="entry name" value="SAM_OMT_II"/>
    <property type="match status" value="1"/>
</dbReference>
<dbReference type="InterPro" id="IPR001077">
    <property type="entry name" value="COMT_C"/>
</dbReference>
<dbReference type="InterPro" id="IPR029063">
    <property type="entry name" value="SAM-dependent_MTases_sf"/>
</dbReference>
<proteinExistence type="predicted"/>
<evidence type="ECO:0000256" key="1">
    <source>
        <dbReference type="ARBA" id="ARBA00022603"/>
    </source>
</evidence>
<accession>A0A4Q9MGQ9</accession>
<dbReference type="AlphaFoldDB" id="A0A4Q9MGQ9"/>
<dbReference type="EMBL" id="ML143444">
    <property type="protein sequence ID" value="TBU26549.1"/>
    <property type="molecule type" value="Genomic_DNA"/>
</dbReference>
<dbReference type="Gene3D" id="1.10.10.10">
    <property type="entry name" value="Winged helix-like DNA-binding domain superfamily/Winged helix DNA-binding domain"/>
    <property type="match status" value="1"/>
</dbReference>
<dbReference type="GO" id="GO:0032259">
    <property type="term" value="P:methylation"/>
    <property type="evidence" value="ECO:0007669"/>
    <property type="project" value="UniProtKB-KW"/>
</dbReference>
<reference evidence="5" key="1">
    <citation type="submission" date="2019-01" db="EMBL/GenBank/DDBJ databases">
        <title>Draft genome sequences of three monokaryotic isolates of the white-rot basidiomycete fungus Dichomitus squalens.</title>
        <authorList>
            <consortium name="DOE Joint Genome Institute"/>
            <person name="Lopez S.C."/>
            <person name="Andreopoulos B."/>
            <person name="Pangilinan J."/>
            <person name="Lipzen A."/>
            <person name="Riley R."/>
            <person name="Ahrendt S."/>
            <person name="Ng V."/>
            <person name="Barry K."/>
            <person name="Daum C."/>
            <person name="Grigoriev I.V."/>
            <person name="Hilden K.S."/>
            <person name="Makela M.R."/>
            <person name="de Vries R.P."/>
        </authorList>
    </citation>
    <scope>NUCLEOTIDE SEQUENCE [LARGE SCALE GENOMIC DNA]</scope>
    <source>
        <strain evidence="5">OM18370.1</strain>
    </source>
</reference>